<dbReference type="FunFam" id="3.90.1480.20:FF:000006">
    <property type="entry name" value="ST3 beta-galactoside alpha-2,3-sialyltransferase 5"/>
    <property type="match status" value="1"/>
</dbReference>
<keyword evidence="6" id="KW-0735">Signal-anchor</keyword>
<keyword evidence="11" id="KW-1015">Disulfide bond</keyword>
<keyword evidence="4" id="KW-0808">Transferase</keyword>
<gene>
    <name evidence="24" type="ORF">QTP70_034272</name>
</gene>
<evidence type="ECO:0000256" key="6">
    <source>
        <dbReference type="ARBA" id="ARBA00022968"/>
    </source>
</evidence>
<name>A0AAE0QZV7_9TELE</name>
<dbReference type="EC" id="2.4.3.9" evidence="13"/>
<dbReference type="Gene3D" id="3.90.1480.20">
    <property type="entry name" value="Glycosyl transferase family 29"/>
    <property type="match status" value="1"/>
</dbReference>
<evidence type="ECO:0000313" key="25">
    <source>
        <dbReference type="Proteomes" id="UP001274896"/>
    </source>
</evidence>
<dbReference type="InterPro" id="IPR001675">
    <property type="entry name" value="Glyco_trans_29"/>
</dbReference>
<comment type="similarity">
    <text evidence="2">Belongs to the glycosyltransferase 29 family.</text>
</comment>
<dbReference type="PANTHER" id="PTHR13713">
    <property type="entry name" value="SIALYLTRANSFERASE"/>
    <property type="match status" value="1"/>
</dbReference>
<evidence type="ECO:0000256" key="4">
    <source>
        <dbReference type="ARBA" id="ARBA00022679"/>
    </source>
</evidence>
<sequence>MNEFMIRSDHLNNGKKLTGIMDKKSIRSFGKGFFCRMRKAMNACCVPSGLVISIEILRRFIVPLMVVGLISTGILKLPIFNTNPKPVVVLVDPHHRERVHSFVRSVLSKECRPSFTRRGIESIYSSSVAEPFLQKNSNLTEQMFEYQPPFGFRNLQHKLKEILDLLPISLSENTGGHDCRRCVVVGNGGILRGLELGPLLNQFNVILRLNSGPVRDFSRDVGNRTTIRMSYPEGSPKIWEDVDPQLWFVAVIYKSVDFNWLHAVISRTTVSLWDKLFFWQKVPSSIPVDPSRFRILNPEIIRETAFKLLQYPNPKPRQWGWDQNIPTLGVSAVNLATYLCDEVSLAGFGYNLSQKEIPLHYYDSLPMTAMLKQPMHNVDHETVFLQRLIAAGSILDLTGGVHCSFCSA</sequence>
<dbReference type="CDD" id="cd23983">
    <property type="entry name" value="GT29_ST3GAL5"/>
    <property type="match status" value="1"/>
</dbReference>
<dbReference type="AlphaFoldDB" id="A0AAE0QZV7"/>
<evidence type="ECO:0000256" key="23">
    <source>
        <dbReference type="ARBA" id="ARBA00049539"/>
    </source>
</evidence>
<evidence type="ECO:0000256" key="15">
    <source>
        <dbReference type="ARBA" id="ARBA00041341"/>
    </source>
</evidence>
<dbReference type="InterPro" id="IPR038578">
    <property type="entry name" value="GT29-like_sf"/>
</dbReference>
<accession>A0AAE0QZV7</accession>
<evidence type="ECO:0000256" key="8">
    <source>
        <dbReference type="ARBA" id="ARBA00023034"/>
    </source>
</evidence>
<evidence type="ECO:0000256" key="1">
    <source>
        <dbReference type="ARBA" id="ARBA00004323"/>
    </source>
</evidence>
<protein>
    <recommendedName>
        <fullName evidence="14">Lactosylceramide alpha-2,3-sialyltransferase</fullName>
        <ecNumber evidence="13">2.4.3.9</ecNumber>
    </recommendedName>
    <alternativeName>
        <fullName evidence="15">CMP-NeuAc:lactosylceramide alpha-2,3-sialyltransferase</fullName>
    </alternativeName>
    <alternativeName>
        <fullName evidence="18">Ganglioside GM3 synthase</fullName>
    </alternativeName>
    <alternativeName>
        <fullName evidence="17">ST3Gal V</fullName>
    </alternativeName>
    <alternativeName>
        <fullName evidence="16">Sialyltransferase 9</fullName>
    </alternativeName>
</protein>
<evidence type="ECO:0000256" key="16">
    <source>
        <dbReference type="ARBA" id="ARBA00041896"/>
    </source>
</evidence>
<keyword evidence="3" id="KW-0328">Glycosyltransferase</keyword>
<evidence type="ECO:0000256" key="18">
    <source>
        <dbReference type="ARBA" id="ARBA00042545"/>
    </source>
</evidence>
<evidence type="ECO:0000256" key="21">
    <source>
        <dbReference type="ARBA" id="ARBA00048050"/>
    </source>
</evidence>
<evidence type="ECO:0000256" key="19">
    <source>
        <dbReference type="ARBA" id="ARBA00043651"/>
    </source>
</evidence>
<keyword evidence="5" id="KW-0812">Transmembrane</keyword>
<dbReference type="InterPro" id="IPR051142">
    <property type="entry name" value="Glycosyltransferase_29"/>
</dbReference>
<evidence type="ECO:0000256" key="3">
    <source>
        <dbReference type="ARBA" id="ARBA00022676"/>
    </source>
</evidence>
<keyword evidence="9" id="KW-0443">Lipid metabolism</keyword>
<dbReference type="Pfam" id="PF00777">
    <property type="entry name" value="Glyco_transf_29"/>
    <property type="match status" value="1"/>
</dbReference>
<evidence type="ECO:0000256" key="14">
    <source>
        <dbReference type="ARBA" id="ARBA00039792"/>
    </source>
</evidence>
<evidence type="ECO:0000256" key="12">
    <source>
        <dbReference type="ARBA" id="ARBA00023180"/>
    </source>
</evidence>
<evidence type="ECO:0000256" key="11">
    <source>
        <dbReference type="ARBA" id="ARBA00023157"/>
    </source>
</evidence>
<keyword evidence="25" id="KW-1185">Reference proteome</keyword>
<reference evidence="24" key="1">
    <citation type="submission" date="2023-06" db="EMBL/GenBank/DDBJ databases">
        <title>Male Hemibagrus guttatus genome.</title>
        <authorList>
            <person name="Bian C."/>
        </authorList>
    </citation>
    <scope>NUCLEOTIDE SEQUENCE</scope>
    <source>
        <strain evidence="24">Male_cb2023</strain>
        <tissue evidence="24">Muscle</tissue>
    </source>
</reference>
<evidence type="ECO:0000256" key="17">
    <source>
        <dbReference type="ARBA" id="ARBA00041976"/>
    </source>
</evidence>
<dbReference type="Proteomes" id="UP001274896">
    <property type="component" value="Unassembled WGS sequence"/>
</dbReference>
<dbReference type="PANTHER" id="PTHR13713:SF60">
    <property type="entry name" value="LACTOSYLCERAMIDE ALPHA-2,3-SIALYLTRANSFERASE"/>
    <property type="match status" value="1"/>
</dbReference>
<evidence type="ECO:0000256" key="2">
    <source>
        <dbReference type="ARBA" id="ARBA00006003"/>
    </source>
</evidence>
<evidence type="ECO:0000256" key="20">
    <source>
        <dbReference type="ARBA" id="ARBA00045587"/>
    </source>
</evidence>
<keyword evidence="12" id="KW-0325">Glycoprotein</keyword>
<organism evidence="24 25">
    <name type="scientific">Hemibagrus guttatus</name>
    <dbReference type="NCBI Taxonomy" id="175788"/>
    <lineage>
        <taxon>Eukaryota</taxon>
        <taxon>Metazoa</taxon>
        <taxon>Chordata</taxon>
        <taxon>Craniata</taxon>
        <taxon>Vertebrata</taxon>
        <taxon>Euteleostomi</taxon>
        <taxon>Actinopterygii</taxon>
        <taxon>Neopterygii</taxon>
        <taxon>Teleostei</taxon>
        <taxon>Ostariophysi</taxon>
        <taxon>Siluriformes</taxon>
        <taxon>Bagridae</taxon>
        <taxon>Hemibagrus</taxon>
    </lineage>
</organism>
<dbReference type="GO" id="GO:0006629">
    <property type="term" value="P:lipid metabolic process"/>
    <property type="evidence" value="ECO:0007669"/>
    <property type="project" value="UniProtKB-KW"/>
</dbReference>
<dbReference type="GO" id="GO:0000139">
    <property type="term" value="C:Golgi membrane"/>
    <property type="evidence" value="ECO:0007669"/>
    <property type="project" value="UniProtKB-SubCell"/>
</dbReference>
<comment type="catalytic activity">
    <reaction evidence="21">
        <text>a beta-D-Gal-(1&lt;-&gt;1')-ceramide + CMP-N-acetyl-beta-neuraminate = N-acetyl-alpha-neuraminosyl-(2-&gt;3)-beta-D-galactosyl-(1&lt;-&gt;1')-ceramide + CMP + H(+)</text>
        <dbReference type="Rhea" id="RHEA:41780"/>
        <dbReference type="ChEBI" id="CHEBI:15378"/>
        <dbReference type="ChEBI" id="CHEBI:57812"/>
        <dbReference type="ChEBI" id="CHEBI:60377"/>
        <dbReference type="ChEBI" id="CHEBI:82643"/>
        <dbReference type="ChEBI" id="CHEBI:143593"/>
    </reaction>
    <physiologicalReaction direction="left-to-right" evidence="21">
        <dbReference type="Rhea" id="RHEA:41781"/>
    </physiologicalReaction>
</comment>
<proteinExistence type="inferred from homology"/>
<keyword evidence="8" id="KW-0333">Golgi apparatus</keyword>
<evidence type="ECO:0000256" key="22">
    <source>
        <dbReference type="ARBA" id="ARBA00048805"/>
    </source>
</evidence>
<dbReference type="EMBL" id="JAUCMX010000009">
    <property type="protein sequence ID" value="KAK3536182.1"/>
    <property type="molecule type" value="Genomic_DNA"/>
</dbReference>
<evidence type="ECO:0000256" key="9">
    <source>
        <dbReference type="ARBA" id="ARBA00023098"/>
    </source>
</evidence>
<comment type="catalytic activity">
    <reaction evidence="19">
        <text>a beta-D-Gal-(1-&gt;4)-beta-D-Glc-(1&lt;-&gt;1)-Cer(d18:1(4E)) + CMP-N-acetyl-beta-neuraminate = a ganglioside GM3 (d18:1(4E)) + CMP + H(+)</text>
        <dbReference type="Rhea" id="RHEA:18417"/>
        <dbReference type="ChEBI" id="CHEBI:15378"/>
        <dbReference type="ChEBI" id="CHEBI:17950"/>
        <dbReference type="ChEBI" id="CHEBI:57812"/>
        <dbReference type="ChEBI" id="CHEBI:60065"/>
        <dbReference type="ChEBI" id="CHEBI:60377"/>
        <dbReference type="EC" id="2.4.3.9"/>
    </reaction>
    <physiologicalReaction direction="left-to-right" evidence="19">
        <dbReference type="Rhea" id="RHEA:18418"/>
    </physiologicalReaction>
</comment>
<comment type="subcellular location">
    <subcellularLocation>
        <location evidence="1">Golgi apparatus membrane</location>
        <topology evidence="1">Single-pass type II membrane protein</topology>
    </subcellularLocation>
</comment>
<evidence type="ECO:0000256" key="13">
    <source>
        <dbReference type="ARBA" id="ARBA00039111"/>
    </source>
</evidence>
<comment type="function">
    <text evidence="20">Transfers the sialyl group (N-acetyl-alpha-neuraminyl or NeuAc) from CMP-NeuAc to the non-reducing terminal galactose (Gal) of glycosphingolipids forming gangliosides (important molecules involved in the regulation of multiple cellular processes, including cell proliferation and differentiation, apoptosis, embryogenesis, development, and oncogenesis). Mainly involved in the biosynthesis of ganglioside GM3 but can also use different glycolipids as substrate acceptors such as D-galactosylceramide (GalCer), asialo-GM2 (GA2) and asialo-GM1 (GA1), although less preferentially than beta-D-Gal-(1-&gt;4)-beta-D-Glc-(1&lt;-&gt;1)-Cer (LacCer).</text>
</comment>
<comment type="catalytic activity">
    <reaction evidence="22">
        <text>ganglioside GA2 (d18:1(4E)/18:0) + CMP-N-acetyl-beta-neuraminate = ganglioside GM2 (d18:1(4E)/18:0) + CMP + H(+)</text>
        <dbReference type="Rhea" id="RHEA:41776"/>
        <dbReference type="ChEBI" id="CHEBI:15378"/>
        <dbReference type="ChEBI" id="CHEBI:57812"/>
        <dbReference type="ChEBI" id="CHEBI:60377"/>
        <dbReference type="ChEBI" id="CHEBI:78485"/>
        <dbReference type="ChEBI" id="CHEBI:78486"/>
    </reaction>
    <physiologicalReaction direction="left-to-right" evidence="22">
        <dbReference type="Rhea" id="RHEA:41777"/>
    </physiologicalReaction>
</comment>
<evidence type="ECO:0000313" key="24">
    <source>
        <dbReference type="EMBL" id="KAK3536182.1"/>
    </source>
</evidence>
<evidence type="ECO:0000256" key="10">
    <source>
        <dbReference type="ARBA" id="ARBA00023136"/>
    </source>
</evidence>
<comment type="caution">
    <text evidence="24">The sequence shown here is derived from an EMBL/GenBank/DDBJ whole genome shotgun (WGS) entry which is preliminary data.</text>
</comment>
<evidence type="ECO:0000256" key="7">
    <source>
        <dbReference type="ARBA" id="ARBA00022989"/>
    </source>
</evidence>
<comment type="catalytic activity">
    <reaction evidence="23">
        <text>ganglioside GA1 (d18:1(4E)/18:0) + CMP-N-acetyl-beta-neuraminate = ganglioside GM1 (d18:1(4E)/18:0) + CMP + H(+)</text>
        <dbReference type="Rhea" id="RHEA:41784"/>
        <dbReference type="ChEBI" id="CHEBI:15378"/>
        <dbReference type="ChEBI" id="CHEBI:57812"/>
        <dbReference type="ChEBI" id="CHEBI:60377"/>
        <dbReference type="ChEBI" id="CHEBI:73110"/>
        <dbReference type="ChEBI" id="CHEBI:78484"/>
    </reaction>
    <physiologicalReaction direction="left-to-right" evidence="23">
        <dbReference type="Rhea" id="RHEA:41785"/>
    </physiologicalReaction>
</comment>
<keyword evidence="10" id="KW-0472">Membrane</keyword>
<keyword evidence="7" id="KW-1133">Transmembrane helix</keyword>
<dbReference type="GO" id="GO:0047291">
    <property type="term" value="F:lactosylceramide alpha-2,3-sialyltransferase activity"/>
    <property type="evidence" value="ECO:0007669"/>
    <property type="project" value="UniProtKB-EC"/>
</dbReference>
<evidence type="ECO:0000256" key="5">
    <source>
        <dbReference type="ARBA" id="ARBA00022692"/>
    </source>
</evidence>